<evidence type="ECO:0000256" key="3">
    <source>
        <dbReference type="ARBA" id="ARBA00022729"/>
    </source>
</evidence>
<feature type="domain" description="Filamentous haemagglutinin FhaB/tRNA nuclease CdiA-like TPS" evidence="6">
    <location>
        <begin position="56"/>
        <end position="168"/>
    </location>
</feature>
<dbReference type="Pfam" id="PF18676">
    <property type="entry name" value="MBG_2"/>
    <property type="match status" value="1"/>
</dbReference>
<gene>
    <name evidence="7" type="ORF">SAMN05660860_00686</name>
</gene>
<feature type="compositionally biased region" description="Low complexity" evidence="4">
    <location>
        <begin position="1443"/>
        <end position="1458"/>
    </location>
</feature>
<dbReference type="Pfam" id="PF13018">
    <property type="entry name" value="ESPR"/>
    <property type="match status" value="1"/>
</dbReference>
<dbReference type="InterPro" id="IPR011493">
    <property type="entry name" value="GLUG"/>
</dbReference>
<dbReference type="Pfam" id="PF07581">
    <property type="entry name" value="Glug"/>
    <property type="match status" value="3"/>
</dbReference>
<keyword evidence="5" id="KW-1133">Transmembrane helix</keyword>
<reference evidence="7 8" key="1">
    <citation type="submission" date="2016-10" db="EMBL/GenBank/DDBJ databases">
        <authorList>
            <person name="de Groot N.N."/>
        </authorList>
    </citation>
    <scope>NUCLEOTIDE SEQUENCE [LARGE SCALE GENOMIC DNA]</scope>
    <source>
        <strain evidence="7 8">DSM 17813</strain>
    </source>
</reference>
<name>A0A1G9K8T7_9BACT</name>
<dbReference type="InterPro" id="IPR012334">
    <property type="entry name" value="Pectin_lyas_fold"/>
</dbReference>
<evidence type="ECO:0000256" key="4">
    <source>
        <dbReference type="SAM" id="MobiDB-lite"/>
    </source>
</evidence>
<dbReference type="STRING" id="392333.SAMN05660860_00686"/>
<protein>
    <submittedName>
        <fullName evidence="7">Filamentous hemagglutinin family N-terminal domain-containing protein</fullName>
    </submittedName>
</protein>
<dbReference type="InterPro" id="IPR008638">
    <property type="entry name" value="FhaB/CdiA-like_TPS"/>
</dbReference>
<evidence type="ECO:0000313" key="7">
    <source>
        <dbReference type="EMBL" id="SDL45956.1"/>
    </source>
</evidence>
<dbReference type="EMBL" id="FNGU01000001">
    <property type="protein sequence ID" value="SDL45956.1"/>
    <property type="molecule type" value="Genomic_DNA"/>
</dbReference>
<organism evidence="7 8">
    <name type="scientific">Geoalkalibacter ferrihydriticus</name>
    <dbReference type="NCBI Taxonomy" id="392333"/>
    <lineage>
        <taxon>Bacteria</taxon>
        <taxon>Pseudomonadati</taxon>
        <taxon>Thermodesulfobacteriota</taxon>
        <taxon>Desulfuromonadia</taxon>
        <taxon>Desulfuromonadales</taxon>
        <taxon>Geoalkalibacteraceae</taxon>
        <taxon>Geoalkalibacter</taxon>
    </lineage>
</organism>
<dbReference type="InterPro" id="IPR050909">
    <property type="entry name" value="Bact_Autotransporter_VF"/>
</dbReference>
<comment type="subcellular location">
    <subcellularLocation>
        <location evidence="1">Secreted</location>
    </subcellularLocation>
</comment>
<dbReference type="Proteomes" id="UP000182146">
    <property type="component" value="Unassembled WGS sequence"/>
</dbReference>
<keyword evidence="2" id="KW-0964">Secreted</keyword>
<dbReference type="Pfam" id="PF05860">
    <property type="entry name" value="TPS"/>
    <property type="match status" value="1"/>
</dbReference>
<dbReference type="RefSeq" id="WP_139171970.1">
    <property type="nucleotide sequence ID" value="NZ_FNGU01000001.1"/>
</dbReference>
<feature type="region of interest" description="Disordered" evidence="4">
    <location>
        <begin position="1442"/>
        <end position="1461"/>
    </location>
</feature>
<dbReference type="Gene3D" id="2.160.20.10">
    <property type="entry name" value="Single-stranded right-handed beta-helix, Pectin lyase-like"/>
    <property type="match status" value="1"/>
</dbReference>
<evidence type="ECO:0000256" key="1">
    <source>
        <dbReference type="ARBA" id="ARBA00004613"/>
    </source>
</evidence>
<dbReference type="GO" id="GO:0005576">
    <property type="term" value="C:extracellular region"/>
    <property type="evidence" value="ECO:0007669"/>
    <property type="project" value="UniProtKB-SubCell"/>
</dbReference>
<keyword evidence="5" id="KW-0472">Membrane</keyword>
<dbReference type="NCBIfam" id="TIGR01901">
    <property type="entry name" value="adhes_NPXG"/>
    <property type="match status" value="1"/>
</dbReference>
<evidence type="ECO:0000256" key="2">
    <source>
        <dbReference type="ARBA" id="ARBA00022525"/>
    </source>
</evidence>
<dbReference type="Gene3D" id="2.160.20.110">
    <property type="match status" value="2"/>
</dbReference>
<evidence type="ECO:0000256" key="5">
    <source>
        <dbReference type="SAM" id="Phobius"/>
    </source>
</evidence>
<proteinExistence type="predicted"/>
<dbReference type="OrthoDB" id="1776524at2"/>
<evidence type="ECO:0000259" key="6">
    <source>
        <dbReference type="SMART" id="SM00912"/>
    </source>
</evidence>
<dbReference type="PANTHER" id="PTHR12338">
    <property type="entry name" value="AUTOTRANSPORTER"/>
    <property type="match status" value="1"/>
</dbReference>
<keyword evidence="5" id="KW-0812">Transmembrane</keyword>
<dbReference type="InterPro" id="IPR041286">
    <property type="entry name" value="MBG_2"/>
</dbReference>
<dbReference type="InterPro" id="IPR024973">
    <property type="entry name" value="ESPR"/>
</dbReference>
<sequence>MNNIFRSIWSDALGTFVAVSEIVSSHGRGSGKRGRLRLLAASLLLTLWICSGTAVAGTLPTGGNIVAGSGAIATSGNTMTVTQDTQRMAADWTSFSIGQNNTVNFNQPSSSAVALNRVTGADASVIQGALNANGQVFLVNANGVLFSSTAQVNVGGIVASTLNITNDDFMAGNYRFEDNSSNAIVNQGNITAHGDGTIGGTIALIAARIDNSGTLTANGGHVLMGAGSKVTLDLGGSVKIQVEEAAIDALIEQGGAIKADGGLVYLTARAAGELTSTVINHTGITEAQTLATGAKGEIFLMGDMVNGRIEVEGTLDASALNGGDGGFVETSAAKVQIQPDLVVTTKAANGKTGEWLIDPTDFTIAAGSTPQTDSGIGADTLTSSLNTTNVTIETVTDTGSEPGDIHINADVVWVANTKLTLDATNNIYVNATIENTNTTGGGVYFDASNVTDAVVFYDNGKVVIHNVEQLQWMNTALNGTYELGSNIDAMVTSTWNLVDSTSAGFVPIGDWIIPFKGNFDGLGRTVDGLFINRPDTNGVGLFGVAMDSSIANIGLTNVNVTGGDFVGGLAGGLFFSRIGGSYATGNVTGNDGVGGLVGALALSTISESYARANVTGNEGIGGLAGVLVVSAISKNYAMGNVTGNLMVGGLVGGAEYSAIENSYAQVTITGADKGGSGENHAEFGGLVGHLVDSSVADSYAVGQILHASDAENVGGLIGTNMMYVDAETPVPRSDNDNITNSFWDMQASGHTTSAGGIGKTTAEMRDSSTYGNWDSSIWSFVDGTTVEGYGLSTPYLTHVTTSAHRDDMLSTLFASGWGNADAAYTITDWTQLQNINVVANKGFHFLLSNDLGTETAGYNTEVGTFVDGVLTLANDGHGWSPIAPYIEGSTMENSDGFMGHFDGGEHTIDGLATDQDVLAGLFGTFKGGSVENLRLTNVSVNGTELAGVLAGMVVAWDDSVRFESITIDGGSVEGGSAGGLLGFALGFQEISILNVHTDVTVVGQNGVGGVAGMLFMGARVDKSSSAGTVTAGESDWDDAYAGGLIGAAWNSTISNSYSTSTVTATGNGVGGLVGELMESDIDNSYATGDVVGAEKVGGLVGSISKDGGDVSGSVRNSYAVGSVSGTADVGGLIGAEDDAVLSNNLWNIETAGAGITRGVGSGEVDPAGVVGKTTAELNKFSTFVNAGWDVGVGDSLFPELSMGGTHIWIIAPEALSYSLSNVRRPYEGTAYTLSDFWSAETLFGASFSGWEFGTDYRFLDTNATVVTSYTNAGTYNNLHVDILRTGYTEAESGNTPGTLTITPRPITVVADDKSKVYGNADPDLTYQITAGNLVGEDQLTGALTRTAGERVGNYTIDASVLANSNYLITANNGTLTILINEQLQTAQTAAQNTATQVVGQMTGGTVTPTGAPIILTPSVQTPAVGTPDASFSGGLKFVDADSDVGTDSGDGTSITGSSYQSGRDASGFMNVSVMSGGINYATDEGSTNDDSN</sequence>
<accession>A0A1G9K8T7</accession>
<dbReference type="InterPro" id="IPR011050">
    <property type="entry name" value="Pectin_lyase_fold/virulence"/>
</dbReference>
<dbReference type="SMART" id="SM00912">
    <property type="entry name" value="Haemagg_act"/>
    <property type="match status" value="1"/>
</dbReference>
<evidence type="ECO:0000313" key="8">
    <source>
        <dbReference type="Proteomes" id="UP000182146"/>
    </source>
</evidence>
<keyword evidence="3" id="KW-0732">Signal</keyword>
<feature type="transmembrane region" description="Helical" evidence="5">
    <location>
        <begin position="38"/>
        <end position="59"/>
    </location>
</feature>
<dbReference type="SUPFAM" id="SSF51126">
    <property type="entry name" value="Pectin lyase-like"/>
    <property type="match status" value="1"/>
</dbReference>
<dbReference type="PANTHER" id="PTHR12338:SF8">
    <property type="entry name" value="HEME_HEMOPEXIN-BINDING PROTEIN"/>
    <property type="match status" value="1"/>
</dbReference>